<accession>A0A4P6XSW7</accession>
<dbReference type="STRING" id="2163413.A0A4P6XSW7"/>
<gene>
    <name evidence="2" type="primary">MPUL0D01420</name>
    <name evidence="2" type="ORF">METSCH_D01420</name>
</gene>
<protein>
    <submittedName>
        <fullName evidence="2">Divergent CRAL/TRIO domain-containing protein</fullName>
    </submittedName>
</protein>
<evidence type="ECO:0000313" key="2">
    <source>
        <dbReference type="EMBL" id="QBM89081.1"/>
    </source>
</evidence>
<evidence type="ECO:0000259" key="1">
    <source>
        <dbReference type="Pfam" id="PF13716"/>
    </source>
</evidence>
<dbReference type="Pfam" id="PF13716">
    <property type="entry name" value="CRAL_TRIO_2"/>
    <property type="match status" value="1"/>
</dbReference>
<organism evidence="2 3">
    <name type="scientific">Metschnikowia aff. pulcherrima</name>
    <dbReference type="NCBI Taxonomy" id="2163413"/>
    <lineage>
        <taxon>Eukaryota</taxon>
        <taxon>Fungi</taxon>
        <taxon>Dikarya</taxon>
        <taxon>Ascomycota</taxon>
        <taxon>Saccharomycotina</taxon>
        <taxon>Pichiomycetes</taxon>
        <taxon>Metschnikowiaceae</taxon>
        <taxon>Metschnikowia</taxon>
    </lineage>
</organism>
<proteinExistence type="predicted"/>
<sequence length="566" mass="64691">MERIFYKTDLIDAYSGYPIYIFDTSYLPAPEAVDYDLFIPTLMQWLPKRPYVVILFSCGLNKINWVWGITFLKAFLSQSAFGASNAENVHRVIAVHESWFVKSVSQIFTNFLVSKKSLANLNSLLSPLTLSNKLLISCDTLSDLSAYVDITQLKISLNVYRHDYQTTLSPRLTLQCPFQPIITDTTTYSSKVSPVFYHHFYQIFSIIETYADQVELLFHRPGKKVNTEILFNCLMRNQFIWINDWDLNCLASCFKRILTEVSPPLINIKDIVLPMKDDLEYTLRMFDVMMIKPFSNAVLFQIVSLCYKIVDGNPKTKHTSITILRSLSHALTHESLSNSSKDSISITVRFLKNVLHHWKKIASRYQGHFKTVQRIVDGEDLVDATIDELYNMSYDITTHTSSSSEDENGHMVDTEKMLASAPSSMQSVDKLASLIPHGTKFGCAIEEPKTDTHRHVDQILPVPAAVTQASSLTIPSEECSTSLVSELDTRRISRDKAPLVQIQYPPQKYKFERSETENKKNSIRRAIESSNELTVVKKPVIRGRKVSELTRIFEERSQAMKILDTM</sequence>
<reference evidence="3" key="1">
    <citation type="submission" date="2019-03" db="EMBL/GenBank/DDBJ databases">
        <title>Snf2 controls pulcherriminic acid biosynthesis and connects pigmentation and antifungal activity of the yeast Metschnikowia pulcherrima.</title>
        <authorList>
            <person name="Gore-Lloyd D."/>
            <person name="Sumann I."/>
            <person name="Brachmann A.O."/>
            <person name="Schneeberger K."/>
            <person name="Ortiz-Merino R.A."/>
            <person name="Moreno-Beltran M."/>
            <person name="Schlaefli M."/>
            <person name="Kirner P."/>
            <person name="Santos Kron A."/>
            <person name="Wolfe K.H."/>
            <person name="Piel J."/>
            <person name="Ahrens C.H."/>
            <person name="Henk D."/>
            <person name="Freimoser F.M."/>
        </authorList>
    </citation>
    <scope>NUCLEOTIDE SEQUENCE [LARGE SCALE GENOMIC DNA]</scope>
    <source>
        <strain evidence="3">APC 1.2</strain>
    </source>
</reference>
<dbReference type="SUPFAM" id="SSF48350">
    <property type="entry name" value="GTPase activation domain, GAP"/>
    <property type="match status" value="1"/>
</dbReference>
<dbReference type="AlphaFoldDB" id="A0A4P6XSW7"/>
<dbReference type="EMBL" id="CP034459">
    <property type="protein sequence ID" value="QBM89081.1"/>
    <property type="molecule type" value="Genomic_DNA"/>
</dbReference>
<dbReference type="CDD" id="cd00159">
    <property type="entry name" value="RhoGAP"/>
    <property type="match status" value="1"/>
</dbReference>
<feature type="domain" description="CRAL-TRIO" evidence="1">
    <location>
        <begin position="16"/>
        <end position="164"/>
    </location>
</feature>
<dbReference type="Proteomes" id="UP000292447">
    <property type="component" value="Chromosome IV"/>
</dbReference>
<evidence type="ECO:0000313" key="3">
    <source>
        <dbReference type="Proteomes" id="UP000292447"/>
    </source>
</evidence>
<keyword evidence="3" id="KW-1185">Reference proteome</keyword>
<dbReference type="InterPro" id="IPR001251">
    <property type="entry name" value="CRAL-TRIO_dom"/>
</dbReference>
<name>A0A4P6XSW7_9ASCO</name>
<dbReference type="Gene3D" id="3.40.525.10">
    <property type="entry name" value="CRAL-TRIO lipid binding domain"/>
    <property type="match status" value="1"/>
</dbReference>
<dbReference type="Gene3D" id="1.10.555.10">
    <property type="entry name" value="Rho GTPase activation protein"/>
    <property type="match status" value="1"/>
</dbReference>
<dbReference type="InterPro" id="IPR036865">
    <property type="entry name" value="CRAL-TRIO_dom_sf"/>
</dbReference>
<dbReference type="InterPro" id="IPR008936">
    <property type="entry name" value="Rho_GTPase_activation_prot"/>
</dbReference>